<keyword evidence="5 9" id="KW-0067">ATP-binding</keyword>
<keyword evidence="2" id="KW-0813">Transport</keyword>
<protein>
    <submittedName>
        <fullName evidence="9">ABC transporter ATP-binding protein</fullName>
    </submittedName>
</protein>
<comment type="similarity">
    <text evidence="1">Belongs to the ABC transporter superfamily.</text>
</comment>
<dbReference type="FunFam" id="3.40.50.300:FF:000134">
    <property type="entry name" value="Iron-enterobactin ABC transporter ATP-binding protein"/>
    <property type="match status" value="1"/>
</dbReference>
<dbReference type="PROSITE" id="PS50893">
    <property type="entry name" value="ABC_TRANSPORTER_2"/>
    <property type="match status" value="1"/>
</dbReference>
<keyword evidence="4" id="KW-0547">Nucleotide-binding</keyword>
<dbReference type="EMBL" id="STGJ01000006">
    <property type="protein sequence ID" value="TIC83707.1"/>
    <property type="molecule type" value="Genomic_DNA"/>
</dbReference>
<dbReference type="Pfam" id="PF00005">
    <property type="entry name" value="ABC_tran"/>
    <property type="match status" value="1"/>
</dbReference>
<dbReference type="PROSITE" id="PS00211">
    <property type="entry name" value="ABC_TRANSPORTER_1"/>
    <property type="match status" value="1"/>
</dbReference>
<keyword evidence="3" id="KW-1003">Cell membrane</keyword>
<evidence type="ECO:0000256" key="7">
    <source>
        <dbReference type="ARBA" id="ARBA00037066"/>
    </source>
</evidence>
<dbReference type="InterPro" id="IPR003439">
    <property type="entry name" value="ABC_transporter-like_ATP-bd"/>
</dbReference>
<dbReference type="Proteomes" id="UP000308891">
    <property type="component" value="Unassembled WGS sequence"/>
</dbReference>
<dbReference type="OrthoDB" id="5296765at2"/>
<dbReference type="PANTHER" id="PTHR42794">
    <property type="entry name" value="HEMIN IMPORT ATP-BINDING PROTEIN HMUV"/>
    <property type="match status" value="1"/>
</dbReference>
<dbReference type="InterPro" id="IPR027417">
    <property type="entry name" value="P-loop_NTPase"/>
</dbReference>
<dbReference type="SMART" id="SM00382">
    <property type="entry name" value="AAA"/>
    <property type="match status" value="1"/>
</dbReference>
<dbReference type="Gene3D" id="3.40.50.300">
    <property type="entry name" value="P-loop containing nucleotide triphosphate hydrolases"/>
    <property type="match status" value="1"/>
</dbReference>
<proteinExistence type="inferred from homology"/>
<evidence type="ECO:0000256" key="4">
    <source>
        <dbReference type="ARBA" id="ARBA00022741"/>
    </source>
</evidence>
<dbReference type="GO" id="GO:0005524">
    <property type="term" value="F:ATP binding"/>
    <property type="evidence" value="ECO:0007669"/>
    <property type="project" value="UniProtKB-KW"/>
</dbReference>
<organism evidence="9 10">
    <name type="scientific">Crenobacter intestini</name>
    <dbReference type="NCBI Taxonomy" id="2563443"/>
    <lineage>
        <taxon>Bacteria</taxon>
        <taxon>Pseudomonadati</taxon>
        <taxon>Pseudomonadota</taxon>
        <taxon>Betaproteobacteria</taxon>
        <taxon>Neisseriales</taxon>
        <taxon>Neisseriaceae</taxon>
        <taxon>Crenobacter</taxon>
    </lineage>
</organism>
<keyword evidence="6" id="KW-1278">Translocase</keyword>
<dbReference type="RefSeq" id="WP_136552258.1">
    <property type="nucleotide sequence ID" value="NZ_STGJ01000006.1"/>
</dbReference>
<accession>A0A4T0UXS6</accession>
<sequence length="261" mass="27679">MADTAFEVNAASVRLGAREVLSSVSLALPAGQLCALLGPNGAGKTTLLRLLAGLLAPEGGEVRLFGEPVHAMSGAERARRIAYVPQHVPAGLPLTVAEFVMLGRIPHLGPFSRPKPADRAAVGEVLEQCELQAMADKRLDALSGGERQRAAIARALAQQARVLLLDEPTNHLDLRQQYRLQRLLQRLAAAGHTVVEVLHDLTLAANHASCLALMDGGRLVACGSPCMVLDAQRLSRVYGWPLAVGRGEAGWQLASAAAHRD</sequence>
<keyword evidence="3" id="KW-0472">Membrane</keyword>
<name>A0A4T0UXS6_9NEIS</name>
<dbReference type="InterPro" id="IPR003593">
    <property type="entry name" value="AAA+_ATPase"/>
</dbReference>
<gene>
    <name evidence="9" type="ORF">E5K04_06720</name>
</gene>
<comment type="caution">
    <text evidence="9">The sequence shown here is derived from an EMBL/GenBank/DDBJ whole genome shotgun (WGS) entry which is preliminary data.</text>
</comment>
<evidence type="ECO:0000256" key="3">
    <source>
        <dbReference type="ARBA" id="ARBA00022475"/>
    </source>
</evidence>
<dbReference type="PANTHER" id="PTHR42794:SF1">
    <property type="entry name" value="HEMIN IMPORT ATP-BINDING PROTEIN HMUV"/>
    <property type="match status" value="1"/>
</dbReference>
<evidence type="ECO:0000256" key="5">
    <source>
        <dbReference type="ARBA" id="ARBA00022840"/>
    </source>
</evidence>
<evidence type="ECO:0000313" key="9">
    <source>
        <dbReference type="EMBL" id="TIC83707.1"/>
    </source>
</evidence>
<evidence type="ECO:0000313" key="10">
    <source>
        <dbReference type="Proteomes" id="UP000308891"/>
    </source>
</evidence>
<keyword evidence="10" id="KW-1185">Reference proteome</keyword>
<evidence type="ECO:0000259" key="8">
    <source>
        <dbReference type="PROSITE" id="PS50893"/>
    </source>
</evidence>
<comment type="function">
    <text evidence="7">Part of the ABC transporter complex HmuTUV involved in hemin import. Responsible for energy coupling to the transport system.</text>
</comment>
<dbReference type="SUPFAM" id="SSF52540">
    <property type="entry name" value="P-loop containing nucleoside triphosphate hydrolases"/>
    <property type="match status" value="1"/>
</dbReference>
<reference evidence="9 10" key="1">
    <citation type="submission" date="2019-04" db="EMBL/GenBank/DDBJ databases">
        <title>Crenobacter sp. nov.</title>
        <authorList>
            <person name="Shi S."/>
        </authorList>
    </citation>
    <scope>NUCLEOTIDE SEQUENCE [LARGE SCALE GENOMIC DNA]</scope>
    <source>
        <strain evidence="9 10">GY 70310</strain>
    </source>
</reference>
<evidence type="ECO:0000256" key="1">
    <source>
        <dbReference type="ARBA" id="ARBA00005417"/>
    </source>
</evidence>
<dbReference type="GO" id="GO:0016887">
    <property type="term" value="F:ATP hydrolysis activity"/>
    <property type="evidence" value="ECO:0007669"/>
    <property type="project" value="InterPro"/>
</dbReference>
<dbReference type="AlphaFoldDB" id="A0A4T0UXS6"/>
<evidence type="ECO:0000256" key="2">
    <source>
        <dbReference type="ARBA" id="ARBA00022448"/>
    </source>
</evidence>
<dbReference type="InterPro" id="IPR017871">
    <property type="entry name" value="ABC_transporter-like_CS"/>
</dbReference>
<feature type="domain" description="ABC transporter" evidence="8">
    <location>
        <begin position="6"/>
        <end position="241"/>
    </location>
</feature>
<evidence type="ECO:0000256" key="6">
    <source>
        <dbReference type="ARBA" id="ARBA00022967"/>
    </source>
</evidence>